<dbReference type="PANTHER" id="PTHR11328:SF24">
    <property type="entry name" value="MAJOR FACILITATOR SUPERFAMILY (MFS) PROFILE DOMAIN-CONTAINING PROTEIN"/>
    <property type="match status" value="1"/>
</dbReference>
<feature type="transmembrane region" description="Helical" evidence="2">
    <location>
        <begin position="197"/>
        <end position="219"/>
    </location>
</feature>
<comment type="similarity">
    <text evidence="1">Belongs to the sodium:galactoside symporter (TC 2.A.2) family.</text>
</comment>
<feature type="transmembrane region" description="Helical" evidence="2">
    <location>
        <begin position="167"/>
        <end position="185"/>
    </location>
</feature>
<evidence type="ECO:0000256" key="1">
    <source>
        <dbReference type="ARBA" id="ARBA00009617"/>
    </source>
</evidence>
<dbReference type="CDD" id="cd17332">
    <property type="entry name" value="MFS_MelB_like"/>
    <property type="match status" value="1"/>
</dbReference>
<gene>
    <name evidence="3" type="ORF">ACFFHW_08755</name>
</gene>
<dbReference type="InterPro" id="IPR001927">
    <property type="entry name" value="Na/Gal_symport"/>
</dbReference>
<evidence type="ECO:0000313" key="3">
    <source>
        <dbReference type="EMBL" id="MFC0268070.1"/>
    </source>
</evidence>
<feature type="transmembrane region" description="Helical" evidence="2">
    <location>
        <begin position="421"/>
        <end position="445"/>
    </location>
</feature>
<feature type="transmembrane region" description="Helical" evidence="2">
    <location>
        <begin position="123"/>
        <end position="146"/>
    </location>
</feature>
<dbReference type="InterPro" id="IPR039672">
    <property type="entry name" value="MFS_2"/>
</dbReference>
<dbReference type="EMBL" id="JBHLVX010000033">
    <property type="protein sequence ID" value="MFC0268070.1"/>
    <property type="molecule type" value="Genomic_DNA"/>
</dbReference>
<keyword evidence="4" id="KW-1185">Reference proteome</keyword>
<dbReference type="PANTHER" id="PTHR11328">
    <property type="entry name" value="MAJOR FACILITATOR SUPERFAMILY DOMAIN-CONTAINING PROTEIN"/>
    <property type="match status" value="1"/>
</dbReference>
<dbReference type="SUPFAM" id="SSF103473">
    <property type="entry name" value="MFS general substrate transporter"/>
    <property type="match status" value="1"/>
</dbReference>
<dbReference type="RefSeq" id="WP_245558741.1">
    <property type="nucleotide sequence ID" value="NZ_JBHLVX010000033.1"/>
</dbReference>
<accession>A0ABV6G346</accession>
<keyword evidence="2" id="KW-0812">Transmembrane</keyword>
<dbReference type="InterPro" id="IPR036259">
    <property type="entry name" value="MFS_trans_sf"/>
</dbReference>
<protein>
    <submittedName>
        <fullName evidence="3">MFS transporter</fullName>
    </submittedName>
</protein>
<keyword evidence="2" id="KW-1133">Transmembrane helix</keyword>
<dbReference type="NCBIfam" id="TIGR00792">
    <property type="entry name" value="gph"/>
    <property type="match status" value="1"/>
</dbReference>
<reference evidence="3 4" key="1">
    <citation type="submission" date="2024-09" db="EMBL/GenBank/DDBJ databases">
        <authorList>
            <person name="Sun Q."/>
            <person name="Mori K."/>
        </authorList>
    </citation>
    <scope>NUCLEOTIDE SEQUENCE [LARGE SCALE GENOMIC DNA]</scope>
    <source>
        <strain evidence="3 4">CCM 7415</strain>
    </source>
</reference>
<feature type="transmembrane region" description="Helical" evidence="2">
    <location>
        <begin position="245"/>
        <end position="274"/>
    </location>
</feature>
<evidence type="ECO:0000313" key="4">
    <source>
        <dbReference type="Proteomes" id="UP001589814"/>
    </source>
</evidence>
<feature type="transmembrane region" description="Helical" evidence="2">
    <location>
        <begin position="335"/>
        <end position="358"/>
    </location>
</feature>
<dbReference type="Gene3D" id="1.20.1250.20">
    <property type="entry name" value="MFS general substrate transporter like domains"/>
    <property type="match status" value="2"/>
</dbReference>
<dbReference type="Pfam" id="PF13347">
    <property type="entry name" value="MFS_2"/>
    <property type="match status" value="1"/>
</dbReference>
<evidence type="ECO:0000256" key="2">
    <source>
        <dbReference type="SAM" id="Phobius"/>
    </source>
</evidence>
<organism evidence="3 4">
    <name type="scientific">Kushneria aurantia</name>
    <dbReference type="NCBI Taxonomy" id="504092"/>
    <lineage>
        <taxon>Bacteria</taxon>
        <taxon>Pseudomonadati</taxon>
        <taxon>Pseudomonadota</taxon>
        <taxon>Gammaproteobacteria</taxon>
        <taxon>Oceanospirillales</taxon>
        <taxon>Halomonadaceae</taxon>
        <taxon>Kushneria</taxon>
    </lineage>
</organism>
<feature type="transmembrane region" description="Helical" evidence="2">
    <location>
        <begin position="379"/>
        <end position="401"/>
    </location>
</feature>
<feature type="transmembrane region" description="Helical" evidence="2">
    <location>
        <begin position="97"/>
        <end position="117"/>
    </location>
</feature>
<sequence length="475" mass="52493">MQSRVSSVMKDKQEVAEADRVSRREKIGYGLGDAGGTIVTALIGNFLTFFYTDIFGLAPAVVGTMFMVLRILDAFTDPMMGMLADRTRTRWGKYRPWQLWMALPMGVIVFLAFYSPALDGTALIAYAVMTYFLLSLTYTAINVPYCALINVMTKSSREVVSCQSYRFALNGVAAFCVMVGLPLLAEWLGQGNRAFGYQYGVALLAVLAVVAFLVCFATVRERIDTRDMQYGLKTLIANTLKNDQLVLMFLITFVVMNIFNVKGGSAIYFIQYYLEGSPSFVSFFFAVATLSGIVGSIVVNYLAKRMETVRLFILTNVVLGVGSCLAYFVPGEYHIIWVGLNLVGCMILGFLLPLSFSMMAFTDEYGEWKTGKRTSGMTFAFNLFFIKLAWATGGAIVSFTLALVSYQSGMDNQTASSLNGIALLATVIPGVLHFLLALITCLFKVNEPFLETIKRDLEKRHDRSADGEEGEGQRA</sequence>
<feature type="transmembrane region" description="Helical" evidence="2">
    <location>
        <begin position="309"/>
        <end position="329"/>
    </location>
</feature>
<proteinExistence type="inferred from homology"/>
<dbReference type="Proteomes" id="UP001589814">
    <property type="component" value="Unassembled WGS sequence"/>
</dbReference>
<feature type="transmembrane region" description="Helical" evidence="2">
    <location>
        <begin position="280"/>
        <end position="302"/>
    </location>
</feature>
<keyword evidence="2" id="KW-0472">Membrane</keyword>
<comment type="caution">
    <text evidence="3">The sequence shown here is derived from an EMBL/GenBank/DDBJ whole genome shotgun (WGS) entry which is preliminary data.</text>
</comment>
<feature type="transmembrane region" description="Helical" evidence="2">
    <location>
        <begin position="30"/>
        <end position="51"/>
    </location>
</feature>
<name>A0ABV6G346_9GAMM</name>
<feature type="transmembrane region" description="Helical" evidence="2">
    <location>
        <begin position="57"/>
        <end position="76"/>
    </location>
</feature>